<gene>
    <name evidence="2" type="ORF">ACFP85_00265</name>
    <name evidence="3" type="ORF">ACFP85_16570</name>
</gene>
<feature type="transmembrane region" description="Helical" evidence="1">
    <location>
        <begin position="42"/>
        <end position="61"/>
    </location>
</feature>
<protein>
    <submittedName>
        <fullName evidence="3">DUF2909 domain-containing protein</fullName>
    </submittedName>
</protein>
<reference evidence="3" key="3">
    <citation type="submission" date="2024-09" db="EMBL/GenBank/DDBJ databases">
        <authorList>
            <person name="Sun Q."/>
            <person name="Mori K."/>
        </authorList>
    </citation>
    <scope>NUCLEOTIDE SEQUENCE</scope>
    <source>
        <strain evidence="3">KCTC 42143</strain>
    </source>
</reference>
<reference evidence="3" key="1">
    <citation type="journal article" date="2014" name="Int. J. Syst. Evol. Microbiol.">
        <title>Complete genome of a new Firmicutes species belonging to the dominant human colonic microbiota ('Ruminococcus bicirculans') reveals two chromosomes and a selective capacity to utilize plant glucans.</title>
        <authorList>
            <consortium name="NISC Comparative Sequencing Program"/>
            <person name="Wegmann U."/>
            <person name="Louis P."/>
            <person name="Goesmann A."/>
            <person name="Henrissat B."/>
            <person name="Duncan S.H."/>
            <person name="Flint H.J."/>
        </authorList>
    </citation>
    <scope>NUCLEOTIDE SEQUENCE</scope>
    <source>
        <strain evidence="3">KCTC 42143</strain>
    </source>
</reference>
<dbReference type="EMBL" id="JBHSUS010000001">
    <property type="protein sequence ID" value="MFC6438593.1"/>
    <property type="molecule type" value="Genomic_DNA"/>
</dbReference>
<dbReference type="Pfam" id="PF11137">
    <property type="entry name" value="DUF2909"/>
    <property type="match status" value="1"/>
</dbReference>
<sequence>MIKIVVVILLLAMIYNLYKAMQMMLRNDPNQPSMTKFIGRRVMLSALIVLILVISMAMGWITPNPTPH</sequence>
<dbReference type="RefSeq" id="WP_371414281.1">
    <property type="nucleotide sequence ID" value="NZ_JBHSUS010000001.1"/>
</dbReference>
<feature type="transmembrane region" description="Helical" evidence="1">
    <location>
        <begin position="6"/>
        <end position="21"/>
    </location>
</feature>
<dbReference type="InterPro" id="IPR021313">
    <property type="entry name" value="DUF2909"/>
</dbReference>
<keyword evidence="1" id="KW-0472">Membrane</keyword>
<dbReference type="EMBL" id="JBHSUS010000001">
    <property type="protein sequence ID" value="MFC6441761.1"/>
    <property type="molecule type" value="Genomic_DNA"/>
</dbReference>
<keyword evidence="1" id="KW-1133">Transmembrane helix</keyword>
<organism evidence="3 4">
    <name type="scientific">Pseudobowmanella zhangzhouensis</name>
    <dbReference type="NCBI Taxonomy" id="1537679"/>
    <lineage>
        <taxon>Bacteria</taxon>
        <taxon>Pseudomonadati</taxon>
        <taxon>Pseudomonadota</taxon>
        <taxon>Gammaproteobacteria</taxon>
        <taxon>Alteromonadales</taxon>
        <taxon>Alteromonadaceae</taxon>
    </lineage>
</organism>
<dbReference type="Proteomes" id="UP001596364">
    <property type="component" value="Unassembled WGS sequence"/>
</dbReference>
<proteinExistence type="predicted"/>
<name>A0ABW1XPR6_9ALTE</name>
<accession>A0ABW1XPR6</accession>
<reference evidence="4" key="2">
    <citation type="journal article" date="2019" name="Int. J. Syst. Evol. Microbiol.">
        <title>The Global Catalogue of Microorganisms (GCM) 10K type strain sequencing project: providing services to taxonomists for standard genome sequencing and annotation.</title>
        <authorList>
            <consortium name="The Broad Institute Genomics Platform"/>
            <consortium name="The Broad Institute Genome Sequencing Center for Infectious Disease"/>
            <person name="Wu L."/>
            <person name="Ma J."/>
        </authorList>
    </citation>
    <scope>NUCLEOTIDE SEQUENCE [LARGE SCALE GENOMIC DNA]</scope>
    <source>
        <strain evidence="4">CGMCC 1.16031</strain>
    </source>
</reference>
<evidence type="ECO:0000313" key="3">
    <source>
        <dbReference type="EMBL" id="MFC6441761.1"/>
    </source>
</evidence>
<keyword evidence="4" id="KW-1185">Reference proteome</keyword>
<evidence type="ECO:0000313" key="4">
    <source>
        <dbReference type="Proteomes" id="UP001596364"/>
    </source>
</evidence>
<keyword evidence="1" id="KW-0812">Transmembrane</keyword>
<evidence type="ECO:0000256" key="1">
    <source>
        <dbReference type="SAM" id="Phobius"/>
    </source>
</evidence>
<evidence type="ECO:0000313" key="2">
    <source>
        <dbReference type="EMBL" id="MFC6438593.1"/>
    </source>
</evidence>
<comment type="caution">
    <text evidence="3">The sequence shown here is derived from an EMBL/GenBank/DDBJ whole genome shotgun (WGS) entry which is preliminary data.</text>
</comment>